<dbReference type="InterPro" id="IPR020057">
    <property type="entry name" value="Ribosomal_bL25_b-dom"/>
</dbReference>
<comment type="caution">
    <text evidence="9">The sequence shown here is derived from an EMBL/GenBank/DDBJ whole genome shotgun (WGS) entry which is preliminary data.</text>
</comment>
<accession>Q1JY37</accession>
<evidence type="ECO:0000256" key="1">
    <source>
        <dbReference type="ARBA" id="ARBA00022730"/>
    </source>
</evidence>
<evidence type="ECO:0000256" key="5">
    <source>
        <dbReference type="HAMAP-Rule" id="MF_01334"/>
    </source>
</evidence>
<dbReference type="EMBL" id="AAEW02000013">
    <property type="protein sequence ID" value="EAT15159.1"/>
    <property type="molecule type" value="Genomic_DNA"/>
</dbReference>
<evidence type="ECO:0000259" key="7">
    <source>
        <dbReference type="Pfam" id="PF01386"/>
    </source>
</evidence>
<organism evidence="9 10">
    <name type="scientific">Desulfuromonas acetoxidans (strain DSM 684 / 11070)</name>
    <dbReference type="NCBI Taxonomy" id="281689"/>
    <lineage>
        <taxon>Bacteria</taxon>
        <taxon>Pseudomonadati</taxon>
        <taxon>Thermodesulfobacteriota</taxon>
        <taxon>Desulfuromonadia</taxon>
        <taxon>Desulfuromonadales</taxon>
        <taxon>Desulfuromonadaceae</taxon>
        <taxon>Desulfuromonas</taxon>
    </lineage>
</organism>
<evidence type="ECO:0000256" key="4">
    <source>
        <dbReference type="ARBA" id="ARBA00023274"/>
    </source>
</evidence>
<keyword evidence="2 5" id="KW-0694">RNA-binding</keyword>
<dbReference type="Pfam" id="PF01386">
    <property type="entry name" value="Ribosomal_L25p"/>
    <property type="match status" value="1"/>
</dbReference>
<dbReference type="InterPro" id="IPR037121">
    <property type="entry name" value="Ribosomal_bL25_C"/>
</dbReference>
<comment type="function">
    <text evidence="5">This is one of the proteins that binds to the 5S RNA in the ribosome where it forms part of the central protuberance.</text>
</comment>
<keyword evidence="1 5" id="KW-0699">rRNA-binding</keyword>
<dbReference type="PANTHER" id="PTHR33284:SF1">
    <property type="entry name" value="RIBOSOMAL PROTEIN L25_GLN-TRNA SYNTHETASE, ANTI-CODON-BINDING DOMAIN-CONTAINING PROTEIN"/>
    <property type="match status" value="1"/>
</dbReference>
<keyword evidence="4 5" id="KW-0687">Ribonucleoprotein</keyword>
<dbReference type="RefSeq" id="WP_006001414.1">
    <property type="nucleotide sequence ID" value="NZ_AAEW02000013.1"/>
</dbReference>
<dbReference type="Gene3D" id="2.40.240.10">
    <property type="entry name" value="Ribosomal Protein L25, Chain P"/>
    <property type="match status" value="1"/>
</dbReference>
<dbReference type="InterPro" id="IPR020930">
    <property type="entry name" value="Ribosomal_uL5_bac-type"/>
</dbReference>
<dbReference type="InterPro" id="IPR001021">
    <property type="entry name" value="Ribosomal_bL25_long"/>
</dbReference>
<comment type="similarity">
    <text evidence="5">Belongs to the bacterial ribosomal protein bL25 family. CTC subfamily.</text>
</comment>
<dbReference type="InterPro" id="IPR029751">
    <property type="entry name" value="Ribosomal_L25_dom"/>
</dbReference>
<sequence length="207" mass="21874">MAQAELNVALRERVGKGGARSARRNGLVPGVVYGPGIEPCTVNVEPKALQEAISGEAGWNTLLTLKGDGPFDGVLAVVKDIQVDAIRRDATHVDFQAIDSNKMLSFMVPVNAVGKSAGEKAGGNLQVIRKELEVVCLPANVPGHIDIDVEALEIGDVVHIDDVTAPEGVELPHDVNFTVITVVGHKPSDDVEGEEGEETEEVAEGEE</sequence>
<dbReference type="InterPro" id="IPR020056">
    <property type="entry name" value="Rbsml_bL25/Gln-tRNA_synth_N"/>
</dbReference>
<feature type="compositionally biased region" description="Acidic residues" evidence="6">
    <location>
        <begin position="190"/>
        <end position="207"/>
    </location>
</feature>
<keyword evidence="10" id="KW-1185">Reference proteome</keyword>
<evidence type="ECO:0000313" key="9">
    <source>
        <dbReference type="EMBL" id="EAT15159.1"/>
    </source>
</evidence>
<dbReference type="GO" id="GO:0008097">
    <property type="term" value="F:5S rRNA binding"/>
    <property type="evidence" value="ECO:0007669"/>
    <property type="project" value="InterPro"/>
</dbReference>
<dbReference type="HAMAP" id="MF_01334">
    <property type="entry name" value="Ribosomal_bL25_CTC"/>
    <property type="match status" value="1"/>
</dbReference>
<comment type="subunit">
    <text evidence="5">Part of the 50S ribosomal subunit; part of the 5S rRNA/L5/L18/L25 subcomplex. Contacts the 5S rRNA. Binds to the 5S rRNA independently of L5 and L18.</text>
</comment>
<evidence type="ECO:0000259" key="8">
    <source>
        <dbReference type="Pfam" id="PF14693"/>
    </source>
</evidence>
<evidence type="ECO:0000256" key="2">
    <source>
        <dbReference type="ARBA" id="ARBA00022884"/>
    </source>
</evidence>
<proteinExistence type="inferred from homology"/>
<dbReference type="GO" id="GO:0003735">
    <property type="term" value="F:structural constituent of ribosome"/>
    <property type="evidence" value="ECO:0007669"/>
    <property type="project" value="InterPro"/>
</dbReference>
<dbReference type="AlphaFoldDB" id="Q1JY37"/>
<dbReference type="PANTHER" id="PTHR33284">
    <property type="entry name" value="RIBOSOMAL PROTEIN L25/GLN-TRNA SYNTHETASE, ANTI-CODON-BINDING DOMAIN-CONTAINING PROTEIN"/>
    <property type="match status" value="1"/>
</dbReference>
<reference evidence="9" key="1">
    <citation type="submission" date="2006-05" db="EMBL/GenBank/DDBJ databases">
        <title>Annotation of the draft genome assembly of Desulfuromonas acetoxidans DSM 684.</title>
        <authorList>
            <consortium name="US DOE Joint Genome Institute (JGI-ORNL)"/>
            <person name="Larimer F."/>
            <person name="Land M."/>
            <person name="Hauser L."/>
        </authorList>
    </citation>
    <scope>NUCLEOTIDE SEQUENCE [LARGE SCALE GENOMIC DNA]</scope>
    <source>
        <strain evidence="9">DSM 684</strain>
    </source>
</reference>
<feature type="region of interest" description="Disordered" evidence="6">
    <location>
        <begin position="187"/>
        <end position="207"/>
    </location>
</feature>
<feature type="domain" description="Large ribosomal subunit protein bL25 L25" evidence="7">
    <location>
        <begin position="6"/>
        <end position="95"/>
    </location>
</feature>
<dbReference type="Proteomes" id="UP000005695">
    <property type="component" value="Unassembled WGS sequence"/>
</dbReference>
<gene>
    <name evidence="5" type="primary">rplY</name>
    <name evidence="5" type="synonym">ctc</name>
    <name evidence="9" type="ORF">Dace_0529</name>
</gene>
<evidence type="ECO:0000256" key="3">
    <source>
        <dbReference type="ARBA" id="ARBA00022980"/>
    </source>
</evidence>
<keyword evidence="3 5" id="KW-0689">Ribosomal protein</keyword>
<protein>
    <recommendedName>
        <fullName evidence="5">Large ribosomal subunit protein bL25</fullName>
    </recommendedName>
    <alternativeName>
        <fullName evidence="5">General stress protein CTC</fullName>
    </alternativeName>
</protein>
<dbReference type="GO" id="GO:0022625">
    <property type="term" value="C:cytosolic large ribosomal subunit"/>
    <property type="evidence" value="ECO:0007669"/>
    <property type="project" value="TreeGrafter"/>
</dbReference>
<reference evidence="9" key="2">
    <citation type="submission" date="2006-05" db="EMBL/GenBank/DDBJ databases">
        <title>Sequencing of the draft genome and assembly of Desulfuromonas acetoxidans DSM 684.</title>
        <authorList>
            <consortium name="US DOE Joint Genome Institute (JGI-PGF)"/>
            <person name="Copeland A."/>
            <person name="Lucas S."/>
            <person name="Lapidus A."/>
            <person name="Barry K."/>
            <person name="Detter J.C."/>
            <person name="Glavina del Rio T."/>
            <person name="Hammon N."/>
            <person name="Israni S."/>
            <person name="Dalin E."/>
            <person name="Tice H."/>
            <person name="Bruce D."/>
            <person name="Pitluck S."/>
            <person name="Richardson P."/>
        </authorList>
    </citation>
    <scope>NUCLEOTIDE SEQUENCE [LARGE SCALE GENOMIC DNA]</scope>
    <source>
        <strain evidence="9">DSM 684</strain>
    </source>
</reference>
<dbReference type="NCBIfam" id="TIGR00731">
    <property type="entry name" value="bL25_bact_ctc"/>
    <property type="match status" value="1"/>
</dbReference>
<feature type="domain" description="Large ribosomal subunit protein bL25 beta" evidence="8">
    <location>
        <begin position="106"/>
        <end position="184"/>
    </location>
</feature>
<dbReference type="CDD" id="cd00495">
    <property type="entry name" value="Ribosomal_L25_TL5_CTC"/>
    <property type="match status" value="1"/>
</dbReference>
<evidence type="ECO:0000313" key="10">
    <source>
        <dbReference type="Proteomes" id="UP000005695"/>
    </source>
</evidence>
<dbReference type="Gene3D" id="2.170.120.20">
    <property type="entry name" value="Ribosomal protein L25, beta domain"/>
    <property type="match status" value="1"/>
</dbReference>
<dbReference type="InterPro" id="IPR011035">
    <property type="entry name" value="Ribosomal_bL25/Gln-tRNA_synth"/>
</dbReference>
<evidence type="ECO:0000256" key="6">
    <source>
        <dbReference type="SAM" id="MobiDB-lite"/>
    </source>
</evidence>
<dbReference type="Pfam" id="PF14693">
    <property type="entry name" value="Ribosomal_TL5_C"/>
    <property type="match status" value="1"/>
</dbReference>
<dbReference type="SUPFAM" id="SSF50715">
    <property type="entry name" value="Ribosomal protein L25-like"/>
    <property type="match status" value="1"/>
</dbReference>
<dbReference type="OrthoDB" id="9786489at2"/>
<dbReference type="GO" id="GO:0006412">
    <property type="term" value="P:translation"/>
    <property type="evidence" value="ECO:0007669"/>
    <property type="project" value="UniProtKB-UniRule"/>
</dbReference>
<name>Q1JY37_DESA6</name>